<accession>A0A177BD62</accession>
<comment type="caution">
    <text evidence="1">The sequence shown here is derived from an EMBL/GenBank/DDBJ whole genome shotgun (WGS) entry which is preliminary data.</text>
</comment>
<evidence type="ECO:0000313" key="1">
    <source>
        <dbReference type="EMBL" id="OAF72116.1"/>
    </source>
</evidence>
<sequence length="46" mass="5221">MTLKKLGNTALEVNRCYFTDQIFLICCDDDIQCLLIDTGNTNPHES</sequence>
<dbReference type="Proteomes" id="UP000078046">
    <property type="component" value="Unassembled WGS sequence"/>
</dbReference>
<name>A0A177BD62_9BILA</name>
<reference evidence="1 2" key="1">
    <citation type="submission" date="2016-04" db="EMBL/GenBank/DDBJ databases">
        <title>The genome of Intoshia linei affirms orthonectids as highly simplified spiralians.</title>
        <authorList>
            <person name="Mikhailov K.V."/>
            <person name="Slusarev G.S."/>
            <person name="Nikitin M.A."/>
            <person name="Logacheva M.D."/>
            <person name="Penin A."/>
            <person name="Aleoshin V."/>
            <person name="Panchin Y.V."/>
        </authorList>
    </citation>
    <scope>NUCLEOTIDE SEQUENCE [LARGE SCALE GENOMIC DNA]</scope>
    <source>
        <strain evidence="1">Intl2013</strain>
        <tissue evidence="1">Whole animal</tissue>
    </source>
</reference>
<dbReference type="AlphaFoldDB" id="A0A177BD62"/>
<evidence type="ECO:0000313" key="2">
    <source>
        <dbReference type="Proteomes" id="UP000078046"/>
    </source>
</evidence>
<protein>
    <submittedName>
        <fullName evidence="1">Uncharacterized protein</fullName>
    </submittedName>
</protein>
<organism evidence="1 2">
    <name type="scientific">Intoshia linei</name>
    <dbReference type="NCBI Taxonomy" id="1819745"/>
    <lineage>
        <taxon>Eukaryota</taxon>
        <taxon>Metazoa</taxon>
        <taxon>Spiralia</taxon>
        <taxon>Lophotrochozoa</taxon>
        <taxon>Mesozoa</taxon>
        <taxon>Orthonectida</taxon>
        <taxon>Rhopaluridae</taxon>
        <taxon>Intoshia</taxon>
    </lineage>
</organism>
<gene>
    <name evidence="1" type="ORF">A3Q56_00111</name>
</gene>
<dbReference type="EMBL" id="LWCA01000004">
    <property type="protein sequence ID" value="OAF72116.1"/>
    <property type="molecule type" value="Genomic_DNA"/>
</dbReference>
<proteinExistence type="predicted"/>
<keyword evidence="2" id="KW-1185">Reference proteome</keyword>